<reference evidence="2 3" key="1">
    <citation type="submission" date="2016-10" db="EMBL/GenBank/DDBJ databases">
        <authorList>
            <person name="de Groot N.N."/>
        </authorList>
    </citation>
    <scope>NUCLEOTIDE SEQUENCE [LARGE SCALE GENOMIC DNA]</scope>
    <source>
        <strain evidence="2 3">DSM 23310</strain>
    </source>
</reference>
<keyword evidence="3" id="KW-1185">Reference proteome</keyword>
<dbReference type="AlphaFoldDB" id="A0A1H2RIP5"/>
<evidence type="ECO:0000313" key="2">
    <source>
        <dbReference type="EMBL" id="SDW18509.1"/>
    </source>
</evidence>
<sequence>MGRKPRIQYYGAIYHIIQSGGNGVAVFKEDEDKFHLLKLLNETKELYDFRIFAYVLMDNHCHFLMRTFNIPISRIMHNINTKYAKYYNSKRSNIGPVFYRRYKSILVQDESYLPNIIKYIHSKPVIANICSNMEEYKWSSDVFYRLNIGNMVDIDSLLDSFSLDRKVAIEKYVELMDSKITNYKVLEDFYEKKPIIGSKAFIRRMQGAYEWRKKTLDKILKDCCPTETEYNLIKSGSRKRYLTKYKLKYIKLGKDQGYTYKQIGENIGISSTSVRKILRI</sequence>
<dbReference type="GO" id="GO:0003677">
    <property type="term" value="F:DNA binding"/>
    <property type="evidence" value="ECO:0007669"/>
    <property type="project" value="InterPro"/>
</dbReference>
<accession>A0A1H2RIP5</accession>
<dbReference type="SUPFAM" id="SSF143422">
    <property type="entry name" value="Transposase IS200-like"/>
    <property type="match status" value="1"/>
</dbReference>
<feature type="domain" description="Transposase IS200-like" evidence="1">
    <location>
        <begin position="9"/>
        <end position="123"/>
    </location>
</feature>
<dbReference type="Pfam" id="PF01797">
    <property type="entry name" value="Y1_Tnp"/>
    <property type="match status" value="1"/>
</dbReference>
<dbReference type="PANTHER" id="PTHR34322">
    <property type="entry name" value="TRANSPOSASE, Y1_TNP DOMAIN-CONTAINING"/>
    <property type="match status" value="1"/>
</dbReference>
<protein>
    <submittedName>
        <fullName evidence="2">REP element-mobilizing transposase RayT</fullName>
    </submittedName>
</protein>
<dbReference type="PANTHER" id="PTHR34322:SF2">
    <property type="entry name" value="TRANSPOSASE IS200-LIKE DOMAIN-CONTAINING PROTEIN"/>
    <property type="match status" value="1"/>
</dbReference>
<dbReference type="Gene3D" id="3.30.70.1290">
    <property type="entry name" value="Transposase IS200-like"/>
    <property type="match status" value="1"/>
</dbReference>
<proteinExistence type="predicted"/>
<dbReference type="SMART" id="SM01321">
    <property type="entry name" value="Y1_Tnp"/>
    <property type="match status" value="1"/>
</dbReference>
<evidence type="ECO:0000313" key="3">
    <source>
        <dbReference type="Proteomes" id="UP000198828"/>
    </source>
</evidence>
<dbReference type="Proteomes" id="UP000198828">
    <property type="component" value="Unassembled WGS sequence"/>
</dbReference>
<dbReference type="EMBL" id="FNNG01000001">
    <property type="protein sequence ID" value="SDW18509.1"/>
    <property type="molecule type" value="Genomic_DNA"/>
</dbReference>
<dbReference type="InterPro" id="IPR002686">
    <property type="entry name" value="Transposase_17"/>
</dbReference>
<gene>
    <name evidence="2" type="ORF">SAMN05660923_00372</name>
</gene>
<dbReference type="GO" id="GO:0006313">
    <property type="term" value="P:DNA transposition"/>
    <property type="evidence" value="ECO:0007669"/>
    <property type="project" value="InterPro"/>
</dbReference>
<evidence type="ECO:0000259" key="1">
    <source>
        <dbReference type="SMART" id="SM01321"/>
    </source>
</evidence>
<dbReference type="GO" id="GO:0004803">
    <property type="term" value="F:transposase activity"/>
    <property type="evidence" value="ECO:0007669"/>
    <property type="project" value="InterPro"/>
</dbReference>
<dbReference type="RefSeq" id="WP_093750257.1">
    <property type="nucleotide sequence ID" value="NZ_BSYN01000001.1"/>
</dbReference>
<name>A0A1H2RIP5_9FIRM</name>
<organism evidence="2 3">
    <name type="scientific">Tepidimicrobium xylanilyticum</name>
    <dbReference type="NCBI Taxonomy" id="1123352"/>
    <lineage>
        <taxon>Bacteria</taxon>
        <taxon>Bacillati</taxon>
        <taxon>Bacillota</taxon>
        <taxon>Tissierellia</taxon>
        <taxon>Tissierellales</taxon>
        <taxon>Tepidimicrobiaceae</taxon>
        <taxon>Tepidimicrobium</taxon>
    </lineage>
</organism>
<dbReference type="InterPro" id="IPR036515">
    <property type="entry name" value="Transposase_17_sf"/>
</dbReference>
<dbReference type="OrthoDB" id="9788881at2"/>